<name>A0A2H0LUZ3_9BACT</name>
<dbReference type="EMBL" id="PCWA01000113">
    <property type="protein sequence ID" value="PIQ88240.1"/>
    <property type="molecule type" value="Genomic_DNA"/>
</dbReference>
<evidence type="ECO:0008006" key="3">
    <source>
        <dbReference type="Google" id="ProtNLM"/>
    </source>
</evidence>
<proteinExistence type="predicted"/>
<organism evidence="1 2">
    <name type="scientific">Candidatus Ghiorseimicrobium undicola</name>
    <dbReference type="NCBI Taxonomy" id="1974746"/>
    <lineage>
        <taxon>Bacteria</taxon>
        <taxon>Pseudomonadati</taxon>
        <taxon>Candidatus Omnitrophota</taxon>
        <taxon>Candidatus Ghiorseimicrobium</taxon>
    </lineage>
</organism>
<evidence type="ECO:0000313" key="2">
    <source>
        <dbReference type="Proteomes" id="UP000229641"/>
    </source>
</evidence>
<dbReference type="Proteomes" id="UP000229641">
    <property type="component" value="Unassembled WGS sequence"/>
</dbReference>
<protein>
    <recommendedName>
        <fullName evidence="3">DUF5666 domain-containing protein</fullName>
    </recommendedName>
</protein>
<accession>A0A2H0LUZ3</accession>
<reference evidence="1 2" key="1">
    <citation type="submission" date="2017-09" db="EMBL/GenBank/DDBJ databases">
        <title>Depth-based differentiation of microbial function through sediment-hosted aquifers and enrichment of novel symbionts in the deep terrestrial subsurface.</title>
        <authorList>
            <person name="Probst A.J."/>
            <person name="Ladd B."/>
            <person name="Jarett J.K."/>
            <person name="Geller-Mcgrath D.E."/>
            <person name="Sieber C.M."/>
            <person name="Emerson J.B."/>
            <person name="Anantharaman K."/>
            <person name="Thomas B.C."/>
            <person name="Malmstrom R."/>
            <person name="Stieglmeier M."/>
            <person name="Klingl A."/>
            <person name="Woyke T."/>
            <person name="Ryan C.M."/>
            <person name="Banfield J.F."/>
        </authorList>
    </citation>
    <scope>NUCLEOTIDE SEQUENCE [LARGE SCALE GENOMIC DNA]</scope>
    <source>
        <strain evidence="1">CG11_big_fil_rev_8_21_14_0_20_42_13</strain>
    </source>
</reference>
<dbReference type="AlphaFoldDB" id="A0A2H0LUZ3"/>
<gene>
    <name evidence="1" type="ORF">COV72_09350</name>
</gene>
<evidence type="ECO:0000313" key="1">
    <source>
        <dbReference type="EMBL" id="PIQ88240.1"/>
    </source>
</evidence>
<comment type="caution">
    <text evidence="1">The sequence shown here is derived from an EMBL/GenBank/DDBJ whole genome shotgun (WGS) entry which is preliminary data.</text>
</comment>
<sequence length="162" mass="18531">MIIGKYKFYFAGILLFFFCAVCFAQEKLLEASEISDLNTSQKQNMQGPDIIDGAKMPAENQEGKKAPVKPDLIIIDTRWAWGEVMSKEAGRLKLNYYDYEAEKEKEVFISVDEETKLENVENFEDIKINDVVSVDFIVTKGNINIARFITVNNLSRDWNSGQ</sequence>